<evidence type="ECO:0000256" key="1">
    <source>
        <dbReference type="SAM" id="Phobius"/>
    </source>
</evidence>
<dbReference type="Gene3D" id="1.25.40.10">
    <property type="entry name" value="Tetratricopeptide repeat domain"/>
    <property type="match status" value="1"/>
</dbReference>
<dbReference type="InterPro" id="IPR011990">
    <property type="entry name" value="TPR-like_helical_dom_sf"/>
</dbReference>
<dbReference type="GeneID" id="36319809"/>
<gene>
    <name evidence="2" type="ORF">AAJ76_2700035826</name>
</gene>
<reference evidence="2 3" key="1">
    <citation type="journal article" date="2015" name="Environ. Microbiol.">
        <title>Genome analyses suggest the presence of polyploidy and recent human-driven expansions in eight global populations of the honeybee pathogen Nosema ceranae.</title>
        <authorList>
            <person name="Pelin A."/>
            <person name="Selman M."/>
            <person name="Aris-Brosou S."/>
            <person name="Farinelli L."/>
            <person name="Corradi N."/>
        </authorList>
    </citation>
    <scope>NUCLEOTIDE SEQUENCE [LARGE SCALE GENOMIC DNA]</scope>
    <source>
        <strain evidence="2 3">PA08 1199</strain>
    </source>
</reference>
<evidence type="ECO:0000313" key="2">
    <source>
        <dbReference type="EMBL" id="KKO75249.1"/>
    </source>
</evidence>
<proteinExistence type="predicted"/>
<dbReference type="SUPFAM" id="SSF48452">
    <property type="entry name" value="TPR-like"/>
    <property type="match status" value="1"/>
</dbReference>
<dbReference type="AlphaFoldDB" id="A0A0F9ZC76"/>
<dbReference type="VEuPathDB" id="MicrosporidiaDB:NCER_101286"/>
<accession>A0A0F9ZC76</accession>
<organism evidence="2 3">
    <name type="scientific">Vairimorpha ceranae</name>
    <dbReference type="NCBI Taxonomy" id="40302"/>
    <lineage>
        <taxon>Eukaryota</taxon>
        <taxon>Fungi</taxon>
        <taxon>Fungi incertae sedis</taxon>
        <taxon>Microsporidia</taxon>
        <taxon>Nosematidae</taxon>
        <taxon>Vairimorpha</taxon>
    </lineage>
</organism>
<keyword evidence="1" id="KW-0812">Transmembrane</keyword>
<dbReference type="VEuPathDB" id="MicrosporidiaDB:AAJ76_2700035826"/>
<dbReference type="VEuPathDB" id="MicrosporidiaDB:G9O61_00g013270"/>
<keyword evidence="3" id="KW-1185">Reference proteome</keyword>
<comment type="caution">
    <text evidence="2">The sequence shown here is derived from an EMBL/GenBank/DDBJ whole genome shotgun (WGS) entry which is preliminary data.</text>
</comment>
<dbReference type="RefSeq" id="XP_024330991.1">
    <property type="nucleotide sequence ID" value="XM_024474881.1"/>
</dbReference>
<evidence type="ECO:0000313" key="3">
    <source>
        <dbReference type="Proteomes" id="UP000034350"/>
    </source>
</evidence>
<keyword evidence="1" id="KW-0472">Membrane</keyword>
<feature type="transmembrane region" description="Helical" evidence="1">
    <location>
        <begin position="7"/>
        <end position="26"/>
    </location>
</feature>
<dbReference type="EMBL" id="JPQZ01000027">
    <property type="protein sequence ID" value="KKO75249.1"/>
    <property type="molecule type" value="Genomic_DNA"/>
</dbReference>
<sequence length="437" mass="51105">MKRKTEIFIAITVVTAVTCYLFKKIINRQKSDYTSIKQEADKYFIQEDYKNAILLYTKCKYMKSDAEILTKISLCNYFLKNYQEVINNSLFKTNNKDLIKIRSECYKQMGNKKKFLKDLALYETFANNKEVQDEIMQTVKEICEEEVSEFIEQEGLKINKEDVLRGLVSIKNINEIYDAFGGKSKKFKFSNDEKEVLNLLNAIILHLKGKKEQAILLLEKSTYKYSILYRAYFLTLKNEYISSSLPLDDEITTLYLYSKIFKDKSDTYLKSAIDKSVDLPIEQKDFLYVDLLVFYISKKDVEKVNETINNLKETLTPTLLELIGEYYLKSGNHSKMLDLLSSHPDTPGKLLLTALYAISIDKKKDAIEILYRSISEYSSYFKSYLYLGNILINDDLNECRKLFNTSLQYCCNSDEVFIVKQSLILIEVHEYIKENKI</sequence>
<name>A0A0F9ZC76_9MICR</name>
<keyword evidence="1" id="KW-1133">Transmembrane helix</keyword>
<protein>
    <submittedName>
        <fullName evidence="2">Mitochondrial translocase</fullName>
    </submittedName>
</protein>
<dbReference type="OrthoDB" id="10647381at2759"/>
<dbReference type="Proteomes" id="UP000034350">
    <property type="component" value="Unassembled WGS sequence"/>
</dbReference>